<dbReference type="InterPro" id="IPR001890">
    <property type="entry name" value="RNA-binding_CRM"/>
</dbReference>
<feature type="domain" description="CRM" evidence="3">
    <location>
        <begin position="1"/>
        <end position="96"/>
    </location>
</feature>
<dbReference type="PANTHER" id="PTHR40065">
    <property type="entry name" value="RNA-BINDING PROTEIN YHBY"/>
    <property type="match status" value="1"/>
</dbReference>
<evidence type="ECO:0000313" key="5">
    <source>
        <dbReference type="Proteomes" id="UP000036756"/>
    </source>
</evidence>
<dbReference type="InterPro" id="IPR035920">
    <property type="entry name" value="YhbY-like_sf"/>
</dbReference>
<organism evidence="4 5">
    <name type="scientific">Clostridium cylindrosporum DSM 605</name>
    <dbReference type="NCBI Taxonomy" id="1121307"/>
    <lineage>
        <taxon>Bacteria</taxon>
        <taxon>Bacillati</taxon>
        <taxon>Bacillota</taxon>
        <taxon>Clostridia</taxon>
        <taxon>Eubacteriales</taxon>
        <taxon>Clostridiaceae</taxon>
        <taxon>Clostridium</taxon>
    </lineage>
</organism>
<dbReference type="EMBL" id="LFVU01000027">
    <property type="protein sequence ID" value="KMT21554.1"/>
    <property type="molecule type" value="Genomic_DNA"/>
</dbReference>
<evidence type="ECO:0000256" key="2">
    <source>
        <dbReference type="PROSITE-ProRule" id="PRU00626"/>
    </source>
</evidence>
<protein>
    <submittedName>
        <fullName evidence="4">RNA-binding, CRM domain-containing protein</fullName>
    </submittedName>
</protein>
<dbReference type="SMART" id="SM01103">
    <property type="entry name" value="CRS1_YhbY"/>
    <property type="match status" value="1"/>
</dbReference>
<dbReference type="NCBIfam" id="TIGR00253">
    <property type="entry name" value="RNA_bind_YhbY"/>
    <property type="match status" value="1"/>
</dbReference>
<reference evidence="4 5" key="1">
    <citation type="submission" date="2015-06" db="EMBL/GenBank/DDBJ databases">
        <title>Draft genome sequence of the purine-degrading Clostridium cylindrosporum HC-1 (DSM 605).</title>
        <authorList>
            <person name="Poehlein A."/>
            <person name="Schiel-Bengelsdorf B."/>
            <person name="Bengelsdorf F."/>
            <person name="Daniel R."/>
            <person name="Duerre P."/>
        </authorList>
    </citation>
    <scope>NUCLEOTIDE SEQUENCE [LARGE SCALE GENOMIC DNA]</scope>
    <source>
        <strain evidence="4 5">DSM 605</strain>
    </source>
</reference>
<dbReference type="RefSeq" id="WP_048570982.1">
    <property type="nucleotide sequence ID" value="NZ_LFVU01000027.1"/>
</dbReference>
<dbReference type="PROSITE" id="PS51295">
    <property type="entry name" value="CRM"/>
    <property type="match status" value="1"/>
</dbReference>
<sequence>MLTSKERSFLRSLANTLDPIFQVGKEGVHEDNLKEISDALEARELIKISVLKNCLMDAREACHEICDAIGADPVQVIGSKFVIYRKSKEKSKIELPKAKKRRDA</sequence>
<keyword evidence="5" id="KW-1185">Reference proteome</keyword>
<dbReference type="Pfam" id="PF01985">
    <property type="entry name" value="CRS1_YhbY"/>
    <property type="match status" value="1"/>
</dbReference>
<evidence type="ECO:0000256" key="1">
    <source>
        <dbReference type="ARBA" id="ARBA00022884"/>
    </source>
</evidence>
<dbReference type="GO" id="GO:0003723">
    <property type="term" value="F:RNA binding"/>
    <property type="evidence" value="ECO:0007669"/>
    <property type="project" value="UniProtKB-UniRule"/>
</dbReference>
<accession>A0A0J8DB76</accession>
<comment type="caution">
    <text evidence="4">The sequence shown here is derived from an EMBL/GenBank/DDBJ whole genome shotgun (WGS) entry which is preliminary data.</text>
</comment>
<evidence type="ECO:0000313" key="4">
    <source>
        <dbReference type="EMBL" id="KMT21554.1"/>
    </source>
</evidence>
<dbReference type="SUPFAM" id="SSF75471">
    <property type="entry name" value="YhbY-like"/>
    <property type="match status" value="1"/>
</dbReference>
<dbReference type="PATRIC" id="fig|1121307.3.peg.1172"/>
<dbReference type="InterPro" id="IPR017924">
    <property type="entry name" value="RNA-binding_YhbY"/>
</dbReference>
<dbReference type="OrthoDB" id="9797519at2"/>
<proteinExistence type="predicted"/>
<gene>
    <name evidence="4" type="ORF">CLCY_2c03160</name>
</gene>
<dbReference type="PANTHER" id="PTHR40065:SF3">
    <property type="entry name" value="RNA-BINDING PROTEIN YHBY"/>
    <property type="match status" value="1"/>
</dbReference>
<dbReference type="Proteomes" id="UP000036756">
    <property type="component" value="Unassembled WGS sequence"/>
</dbReference>
<dbReference type="AlphaFoldDB" id="A0A0J8DB76"/>
<dbReference type="Gene3D" id="3.30.110.60">
    <property type="entry name" value="YhbY-like"/>
    <property type="match status" value="1"/>
</dbReference>
<dbReference type="InterPro" id="IPR051925">
    <property type="entry name" value="RNA-binding_domain"/>
</dbReference>
<evidence type="ECO:0000259" key="3">
    <source>
        <dbReference type="PROSITE" id="PS51295"/>
    </source>
</evidence>
<keyword evidence="1 2" id="KW-0694">RNA-binding</keyword>
<dbReference type="STRING" id="1121307.CLCY_2c03160"/>
<name>A0A0J8DB76_CLOCY</name>